<feature type="transmembrane region" description="Helical" evidence="6">
    <location>
        <begin position="211"/>
        <end position="230"/>
    </location>
</feature>
<evidence type="ECO:0000259" key="7">
    <source>
        <dbReference type="Pfam" id="PF00892"/>
    </source>
</evidence>
<dbReference type="InterPro" id="IPR037185">
    <property type="entry name" value="EmrE-like"/>
</dbReference>
<dbReference type="InterPro" id="IPR051258">
    <property type="entry name" value="Diverse_Substrate_Transporter"/>
</dbReference>
<accession>A0ABM6U2E5</accession>
<evidence type="ECO:0000256" key="2">
    <source>
        <dbReference type="ARBA" id="ARBA00022475"/>
    </source>
</evidence>
<dbReference type="PANTHER" id="PTHR42920:SF5">
    <property type="entry name" value="EAMA DOMAIN-CONTAINING PROTEIN"/>
    <property type="match status" value="1"/>
</dbReference>
<evidence type="ECO:0000256" key="1">
    <source>
        <dbReference type="ARBA" id="ARBA00004651"/>
    </source>
</evidence>
<keyword evidence="3 6" id="KW-0812">Transmembrane</keyword>
<feature type="transmembrane region" description="Helical" evidence="6">
    <location>
        <begin position="180"/>
        <end position="199"/>
    </location>
</feature>
<feature type="transmembrane region" description="Helical" evidence="6">
    <location>
        <begin position="242"/>
        <end position="262"/>
    </location>
</feature>
<feature type="transmembrane region" description="Helical" evidence="6">
    <location>
        <begin position="126"/>
        <end position="143"/>
    </location>
</feature>
<dbReference type="Pfam" id="PF00892">
    <property type="entry name" value="EamA"/>
    <property type="match status" value="2"/>
</dbReference>
<dbReference type="InterPro" id="IPR000620">
    <property type="entry name" value="EamA_dom"/>
</dbReference>
<reference evidence="9" key="1">
    <citation type="journal article" date="2018" name="MSphere">
        <title>Fusobacterium Genomics Using MinION and Illumina Sequencing Enables Genome Completion and Correction.</title>
        <authorList>
            <person name="Todd S.M."/>
            <person name="Settlage R.E."/>
            <person name="Lahmers K.K."/>
            <person name="Slade D.J."/>
        </authorList>
    </citation>
    <scope>NUCLEOTIDE SEQUENCE [LARGE SCALE GENOMIC DNA]</scope>
    <source>
        <strain evidence="9">ATCC 27725</strain>
    </source>
</reference>
<protein>
    <submittedName>
        <fullName evidence="8">EamA/RhaT family transporter</fullName>
    </submittedName>
</protein>
<evidence type="ECO:0000313" key="8">
    <source>
        <dbReference type="EMBL" id="AVQ30484.1"/>
    </source>
</evidence>
<evidence type="ECO:0000256" key="4">
    <source>
        <dbReference type="ARBA" id="ARBA00022989"/>
    </source>
</evidence>
<evidence type="ECO:0000313" key="9">
    <source>
        <dbReference type="Proteomes" id="UP000241238"/>
    </source>
</evidence>
<sequence>MKDNKNEKIKIISSVTLAIVALVWGTTFAVIKDTLSIVQPFSLMMLRFGFSALLLSILYIGKIRKARIKDIKNGGIIGIFMFLAFYFMIISIKNTTASKVSFIIGAYVLIVPFLAWVINKKKPDKYAVTGAVLATVGLGFLTIEKGIDFNVWDIAAVCCSFFFAAHMIAIEKYGKDSDPILATVIQFIVTAGIFVLLTGCFEGYDFSILPRIKWTLGYLVVISTVIPFAIQTAVQKYISSTSTALILTLQSVFGAVFAVWYLDERMTFQMGIGCVLVFVAIVTQETKWKFLTKKD</sequence>
<dbReference type="RefSeq" id="WP_005951957.1">
    <property type="nucleotide sequence ID" value="NZ_CP028103.1"/>
</dbReference>
<organism evidence="8 9">
    <name type="scientific">Fusobacterium varium ATCC 27725</name>
    <dbReference type="NCBI Taxonomy" id="469618"/>
    <lineage>
        <taxon>Bacteria</taxon>
        <taxon>Fusobacteriati</taxon>
        <taxon>Fusobacteriota</taxon>
        <taxon>Fusobacteriia</taxon>
        <taxon>Fusobacteriales</taxon>
        <taxon>Fusobacteriaceae</taxon>
        <taxon>Fusobacterium</taxon>
    </lineage>
</organism>
<name>A0ABM6U2E5_FUSVA</name>
<feature type="domain" description="EamA" evidence="7">
    <location>
        <begin position="152"/>
        <end position="282"/>
    </location>
</feature>
<evidence type="ECO:0000256" key="6">
    <source>
        <dbReference type="SAM" id="Phobius"/>
    </source>
</evidence>
<proteinExistence type="predicted"/>
<feature type="transmembrane region" description="Helical" evidence="6">
    <location>
        <begin position="73"/>
        <end position="92"/>
    </location>
</feature>
<evidence type="ECO:0000256" key="5">
    <source>
        <dbReference type="ARBA" id="ARBA00023136"/>
    </source>
</evidence>
<dbReference type="SUPFAM" id="SSF103481">
    <property type="entry name" value="Multidrug resistance efflux transporter EmrE"/>
    <property type="match status" value="2"/>
</dbReference>
<dbReference type="Proteomes" id="UP000241238">
    <property type="component" value="Chromosome"/>
</dbReference>
<comment type="subcellular location">
    <subcellularLocation>
        <location evidence="1">Cell membrane</location>
        <topology evidence="1">Multi-pass membrane protein</topology>
    </subcellularLocation>
</comment>
<feature type="domain" description="EamA" evidence="7">
    <location>
        <begin position="16"/>
        <end position="142"/>
    </location>
</feature>
<keyword evidence="5 6" id="KW-0472">Membrane</keyword>
<feature type="transmembrane region" description="Helical" evidence="6">
    <location>
        <begin position="98"/>
        <end position="119"/>
    </location>
</feature>
<dbReference type="PANTHER" id="PTHR42920">
    <property type="entry name" value="OS03G0707200 PROTEIN-RELATED"/>
    <property type="match status" value="1"/>
</dbReference>
<gene>
    <name evidence="8" type="ORF">C4N18_04350</name>
</gene>
<feature type="transmembrane region" description="Helical" evidence="6">
    <location>
        <begin position="12"/>
        <end position="31"/>
    </location>
</feature>
<evidence type="ECO:0000256" key="3">
    <source>
        <dbReference type="ARBA" id="ARBA00022692"/>
    </source>
</evidence>
<dbReference type="GeneID" id="77467212"/>
<keyword evidence="9" id="KW-1185">Reference proteome</keyword>
<keyword evidence="4 6" id="KW-1133">Transmembrane helix</keyword>
<dbReference type="EMBL" id="CP028103">
    <property type="protein sequence ID" value="AVQ30484.1"/>
    <property type="molecule type" value="Genomic_DNA"/>
</dbReference>
<feature type="transmembrane region" description="Helical" evidence="6">
    <location>
        <begin position="37"/>
        <end position="61"/>
    </location>
</feature>
<keyword evidence="2" id="KW-1003">Cell membrane</keyword>